<accession>A0A3L7Z2K6</accession>
<dbReference type="Pfam" id="PF01370">
    <property type="entry name" value="Epimerase"/>
    <property type="match status" value="1"/>
</dbReference>
<feature type="domain" description="NAD-dependent epimerase/dehydratase" evidence="1">
    <location>
        <begin position="5"/>
        <end position="206"/>
    </location>
</feature>
<gene>
    <name evidence="2" type="ORF">D7Y07_10100</name>
</gene>
<dbReference type="EMBL" id="RAZM01000027">
    <property type="protein sequence ID" value="RLT80092.1"/>
    <property type="molecule type" value="Genomic_DNA"/>
</dbReference>
<name>A0A3L7Z2K6_9BACE</name>
<dbReference type="PANTHER" id="PTHR43245:SF58">
    <property type="entry name" value="BLL5923 PROTEIN"/>
    <property type="match status" value="1"/>
</dbReference>
<dbReference type="InterPro" id="IPR001509">
    <property type="entry name" value="Epimerase_deHydtase"/>
</dbReference>
<reference evidence="2 3" key="1">
    <citation type="submission" date="2018-09" db="EMBL/GenBank/DDBJ databases">
        <title>Murine metabolic-syndrome-specific gut microbial biobank.</title>
        <authorList>
            <person name="Liu C."/>
        </authorList>
    </citation>
    <scope>NUCLEOTIDE SEQUENCE [LARGE SCALE GENOMIC DNA]</scope>
    <source>
        <strain evidence="2 3">0.1X-D8-26</strain>
    </source>
</reference>
<dbReference type="SUPFAM" id="SSF51735">
    <property type="entry name" value="NAD(P)-binding Rossmann-fold domains"/>
    <property type="match status" value="1"/>
</dbReference>
<sequence>MKKILITGAGSYVGESVRQYILASAPGEYLIDAVDTMEDNWKKVDYSRYDVVFHVAGIAHVNADPKMEQLYYKVNRDLAIEVAKHAKVNGVKQFIFMSSQIVFHESRSLKSEVLTAHSKPNPNGFYGDSKLQAENGLKALVQNGSEDMKICILRPCMIYGANAKGNFSRLVKLACKIPVFPEWHNKRSMLYIDNLAEFVKQAIEHQLAGTFYPQNRELADTVEIIRFFAKARGHKIWITRLFNPCVWLGSFILQPINKMFSTYYYDPQMSKMDFDYQLVSFEESLKRVAQSLKK</sequence>
<dbReference type="PANTHER" id="PTHR43245">
    <property type="entry name" value="BIFUNCTIONAL POLYMYXIN RESISTANCE PROTEIN ARNA"/>
    <property type="match status" value="1"/>
</dbReference>
<dbReference type="Proteomes" id="UP000267159">
    <property type="component" value="Unassembled WGS sequence"/>
</dbReference>
<evidence type="ECO:0000313" key="3">
    <source>
        <dbReference type="Proteomes" id="UP000267159"/>
    </source>
</evidence>
<organism evidence="2 3">
    <name type="scientific">Bacteroides acidifaciens</name>
    <dbReference type="NCBI Taxonomy" id="85831"/>
    <lineage>
        <taxon>Bacteria</taxon>
        <taxon>Pseudomonadati</taxon>
        <taxon>Bacteroidota</taxon>
        <taxon>Bacteroidia</taxon>
        <taxon>Bacteroidales</taxon>
        <taxon>Bacteroidaceae</taxon>
        <taxon>Bacteroides</taxon>
    </lineage>
</organism>
<dbReference type="InterPro" id="IPR036291">
    <property type="entry name" value="NAD(P)-bd_dom_sf"/>
</dbReference>
<dbReference type="InterPro" id="IPR050177">
    <property type="entry name" value="Lipid_A_modif_metabolic_enz"/>
</dbReference>
<dbReference type="RefSeq" id="WP_121767054.1">
    <property type="nucleotide sequence ID" value="NZ_CAMWAK010000007.1"/>
</dbReference>
<evidence type="ECO:0000313" key="2">
    <source>
        <dbReference type="EMBL" id="RLT80092.1"/>
    </source>
</evidence>
<proteinExistence type="predicted"/>
<evidence type="ECO:0000259" key="1">
    <source>
        <dbReference type="Pfam" id="PF01370"/>
    </source>
</evidence>
<dbReference type="AlphaFoldDB" id="A0A3L7Z2K6"/>
<dbReference type="STRING" id="1235814.GCA_000613385_00553"/>
<comment type="caution">
    <text evidence="2">The sequence shown here is derived from an EMBL/GenBank/DDBJ whole genome shotgun (WGS) entry which is preliminary data.</text>
</comment>
<dbReference type="Gene3D" id="3.40.50.720">
    <property type="entry name" value="NAD(P)-binding Rossmann-like Domain"/>
    <property type="match status" value="1"/>
</dbReference>
<protein>
    <submittedName>
        <fullName evidence="2">NAD-dependent epimerase/dehydratase family protein</fullName>
    </submittedName>
</protein>